<reference evidence="1 2" key="1">
    <citation type="submission" date="2013-02" db="EMBL/GenBank/DDBJ databases">
        <authorList>
            <person name="Fiebig A."/>
            <person name="Goeker M."/>
            <person name="Klenk H.-P.P."/>
        </authorList>
    </citation>
    <scope>NUCLEOTIDE SEQUENCE [LARGE SCALE GENOMIC DNA]</scope>
    <source>
        <strain evidence="1 2">DSM 19309</strain>
    </source>
</reference>
<gene>
    <name evidence="1" type="ORF">Rumeso_03668</name>
</gene>
<evidence type="ECO:0000313" key="1">
    <source>
        <dbReference type="EMBL" id="EYD74715.1"/>
    </source>
</evidence>
<dbReference type="Proteomes" id="UP000019666">
    <property type="component" value="Unassembled WGS sequence"/>
</dbReference>
<dbReference type="HOGENOM" id="CLU_2013586_0_0_5"/>
<keyword evidence="2" id="KW-1185">Reference proteome</keyword>
<name>A0A017HK61_9RHOB</name>
<accession>A0A017HK61</accession>
<protein>
    <submittedName>
        <fullName evidence="1">Uncharacterized protein</fullName>
    </submittedName>
</protein>
<proteinExistence type="predicted"/>
<comment type="caution">
    <text evidence="1">The sequence shown here is derived from an EMBL/GenBank/DDBJ whole genome shotgun (WGS) entry which is preliminary data.</text>
</comment>
<dbReference type="EMBL" id="AOSK01000108">
    <property type="protein sequence ID" value="EYD74715.1"/>
    <property type="molecule type" value="Genomic_DNA"/>
</dbReference>
<sequence length="123" mass="13769">MVSPYATAALMVIAVKDYADAKGKSVPRARMSRSTVMYLSDRRILRVSFLAELADELAGLGWHLLELRDGSFGLIRTDATDSWTKISAKRVEDLVLGLISGDVTEHDLFERLDRPDEDEPEDE</sequence>
<dbReference type="AlphaFoldDB" id="A0A017HK61"/>
<organism evidence="1 2">
    <name type="scientific">Rubellimicrobium mesophilum DSM 19309</name>
    <dbReference type="NCBI Taxonomy" id="442562"/>
    <lineage>
        <taxon>Bacteria</taxon>
        <taxon>Pseudomonadati</taxon>
        <taxon>Pseudomonadota</taxon>
        <taxon>Alphaproteobacteria</taxon>
        <taxon>Rhodobacterales</taxon>
        <taxon>Roseobacteraceae</taxon>
        <taxon>Rubellimicrobium</taxon>
    </lineage>
</organism>
<evidence type="ECO:0000313" key="2">
    <source>
        <dbReference type="Proteomes" id="UP000019666"/>
    </source>
</evidence>